<keyword evidence="2 4" id="KW-0560">Oxidoreductase</keyword>
<dbReference type="SUPFAM" id="SSF52283">
    <property type="entry name" value="Formate/glycerate dehydrogenase catalytic domain-like"/>
    <property type="match status" value="1"/>
</dbReference>
<accession>A0A9X1Y9M7</accession>
<evidence type="ECO:0000259" key="6">
    <source>
        <dbReference type="Pfam" id="PF02826"/>
    </source>
</evidence>
<dbReference type="PANTHER" id="PTHR42789">
    <property type="entry name" value="D-ISOMER SPECIFIC 2-HYDROXYACID DEHYDROGENASE FAMILY PROTEIN (AFU_ORTHOLOGUE AFUA_6G10090)"/>
    <property type="match status" value="1"/>
</dbReference>
<keyword evidence="8" id="KW-1185">Reference proteome</keyword>
<dbReference type="RefSeq" id="WP_248668182.1">
    <property type="nucleotide sequence ID" value="NZ_JALPRX010000073.1"/>
</dbReference>
<dbReference type="InterPro" id="IPR036291">
    <property type="entry name" value="NAD(P)-bd_dom_sf"/>
</dbReference>
<protein>
    <submittedName>
        <fullName evidence="7">Phosphoglycerate dehydrogenase</fullName>
    </submittedName>
</protein>
<dbReference type="Pfam" id="PF02826">
    <property type="entry name" value="2-Hacid_dh_C"/>
    <property type="match status" value="1"/>
</dbReference>
<dbReference type="GO" id="GO:0051287">
    <property type="term" value="F:NAD binding"/>
    <property type="evidence" value="ECO:0007669"/>
    <property type="project" value="InterPro"/>
</dbReference>
<dbReference type="AlphaFoldDB" id="A0A9X1Y9M7"/>
<name>A0A9X1Y9M7_9PROT</name>
<dbReference type="GO" id="GO:0016616">
    <property type="term" value="F:oxidoreductase activity, acting on the CH-OH group of donors, NAD or NADP as acceptor"/>
    <property type="evidence" value="ECO:0007669"/>
    <property type="project" value="InterPro"/>
</dbReference>
<dbReference type="InterPro" id="IPR050857">
    <property type="entry name" value="D-2-hydroxyacid_DH"/>
</dbReference>
<dbReference type="InterPro" id="IPR006139">
    <property type="entry name" value="D-isomer_2_OHA_DH_cat_dom"/>
</dbReference>
<dbReference type="Gene3D" id="3.40.50.720">
    <property type="entry name" value="NAD(P)-binding Rossmann-like Domain"/>
    <property type="match status" value="2"/>
</dbReference>
<evidence type="ECO:0000256" key="4">
    <source>
        <dbReference type="RuleBase" id="RU003719"/>
    </source>
</evidence>
<reference evidence="7" key="1">
    <citation type="submission" date="2022-04" db="EMBL/GenBank/DDBJ databases">
        <title>Roseomonas acroporae sp. nov., isolated from coral Acropora digitifera.</title>
        <authorList>
            <person name="Sun H."/>
        </authorList>
    </citation>
    <scope>NUCLEOTIDE SEQUENCE</scope>
    <source>
        <strain evidence="7">NAR14</strain>
    </source>
</reference>
<evidence type="ECO:0000259" key="5">
    <source>
        <dbReference type="Pfam" id="PF00389"/>
    </source>
</evidence>
<feature type="domain" description="D-isomer specific 2-hydroxyacid dehydrogenase NAD-binding" evidence="6">
    <location>
        <begin position="120"/>
        <end position="293"/>
    </location>
</feature>
<dbReference type="PROSITE" id="PS00670">
    <property type="entry name" value="D_2_HYDROXYACID_DH_2"/>
    <property type="match status" value="1"/>
</dbReference>
<evidence type="ECO:0000256" key="1">
    <source>
        <dbReference type="ARBA" id="ARBA00005854"/>
    </source>
</evidence>
<dbReference type="Proteomes" id="UP001139516">
    <property type="component" value="Unassembled WGS sequence"/>
</dbReference>
<dbReference type="SUPFAM" id="SSF51735">
    <property type="entry name" value="NAD(P)-binding Rossmann-fold domains"/>
    <property type="match status" value="1"/>
</dbReference>
<evidence type="ECO:0000313" key="8">
    <source>
        <dbReference type="Proteomes" id="UP001139516"/>
    </source>
</evidence>
<dbReference type="InterPro" id="IPR029753">
    <property type="entry name" value="D-isomer_DH_CS"/>
</dbReference>
<keyword evidence="3" id="KW-0520">NAD</keyword>
<dbReference type="EMBL" id="JALPRX010000073">
    <property type="protein sequence ID" value="MCK8786066.1"/>
    <property type="molecule type" value="Genomic_DNA"/>
</dbReference>
<dbReference type="InterPro" id="IPR006140">
    <property type="entry name" value="D-isomer_DH_NAD-bd"/>
</dbReference>
<evidence type="ECO:0000256" key="2">
    <source>
        <dbReference type="ARBA" id="ARBA00023002"/>
    </source>
</evidence>
<dbReference type="PROSITE" id="PS00671">
    <property type="entry name" value="D_2_HYDROXYACID_DH_3"/>
    <property type="match status" value="1"/>
</dbReference>
<evidence type="ECO:0000313" key="7">
    <source>
        <dbReference type="EMBL" id="MCK8786066.1"/>
    </source>
</evidence>
<dbReference type="FunFam" id="3.40.50.720:FF:000203">
    <property type="entry name" value="D-3-phosphoglycerate dehydrogenase (SerA)"/>
    <property type="match status" value="1"/>
</dbReference>
<dbReference type="CDD" id="cd12172">
    <property type="entry name" value="PGDH_like_2"/>
    <property type="match status" value="1"/>
</dbReference>
<feature type="domain" description="D-isomer specific 2-hydroxyacid dehydrogenase catalytic" evidence="5">
    <location>
        <begin position="21"/>
        <end position="323"/>
    </location>
</feature>
<gene>
    <name evidence="7" type="ORF">M0638_16945</name>
</gene>
<evidence type="ECO:0000256" key="3">
    <source>
        <dbReference type="ARBA" id="ARBA00023027"/>
    </source>
</evidence>
<sequence length="336" mass="34050">MADRTAPDGAAGRTVLVTVPRLASAGLALLRAAGCEVVFTSREGGVAEMLRHLRELPVAAVISRTLPFREEAFAACPTLRVVSRHGVGYDSVDVAAATRRGIPVLIAPAANGQSVAELAVGLMLAAARGIPRQDAAIRAGQWDRAGSGLQLSGRTLGLVGFGGIGRAVARAALGLGMTVLAFDPMARPDPALPVELVADLDTLLRRSHVVSLHCPLDARTRGLIGAAQLALMPPGGLLINTARGGLVDEAALLAALESGRLAGAGLDTFAAEPPAAGNGLRAHPAVVMTPHMGGSTDAALDATASAAARHALAVLRGEPVDPAVCVNPITLKESVA</sequence>
<proteinExistence type="inferred from homology"/>
<organism evidence="7 8">
    <name type="scientific">Roseomonas acroporae</name>
    <dbReference type="NCBI Taxonomy" id="2937791"/>
    <lineage>
        <taxon>Bacteria</taxon>
        <taxon>Pseudomonadati</taxon>
        <taxon>Pseudomonadota</taxon>
        <taxon>Alphaproteobacteria</taxon>
        <taxon>Acetobacterales</taxon>
        <taxon>Roseomonadaceae</taxon>
        <taxon>Roseomonas</taxon>
    </lineage>
</organism>
<comment type="similarity">
    <text evidence="1 4">Belongs to the D-isomer specific 2-hydroxyacid dehydrogenase family.</text>
</comment>
<comment type="caution">
    <text evidence="7">The sequence shown here is derived from an EMBL/GenBank/DDBJ whole genome shotgun (WGS) entry which is preliminary data.</text>
</comment>
<dbReference type="Pfam" id="PF00389">
    <property type="entry name" value="2-Hacid_dh"/>
    <property type="match status" value="1"/>
</dbReference>
<dbReference type="PANTHER" id="PTHR42789:SF1">
    <property type="entry name" value="D-ISOMER SPECIFIC 2-HYDROXYACID DEHYDROGENASE FAMILY PROTEIN (AFU_ORTHOLOGUE AFUA_6G10090)"/>
    <property type="match status" value="1"/>
</dbReference>